<comment type="caution">
    <text evidence="2">The sequence shown here is derived from an EMBL/GenBank/DDBJ whole genome shotgun (WGS) entry which is preliminary data.</text>
</comment>
<accession>A0AAV8S289</accession>
<protein>
    <submittedName>
        <fullName evidence="2">Uncharacterized protein</fullName>
    </submittedName>
</protein>
<dbReference type="Proteomes" id="UP001222027">
    <property type="component" value="Unassembled WGS sequence"/>
</dbReference>
<organism evidence="2 3">
    <name type="scientific">Ensete ventricosum</name>
    <name type="common">Abyssinian banana</name>
    <name type="synonym">Musa ensete</name>
    <dbReference type="NCBI Taxonomy" id="4639"/>
    <lineage>
        <taxon>Eukaryota</taxon>
        <taxon>Viridiplantae</taxon>
        <taxon>Streptophyta</taxon>
        <taxon>Embryophyta</taxon>
        <taxon>Tracheophyta</taxon>
        <taxon>Spermatophyta</taxon>
        <taxon>Magnoliopsida</taxon>
        <taxon>Liliopsida</taxon>
        <taxon>Zingiberales</taxon>
        <taxon>Musaceae</taxon>
        <taxon>Ensete</taxon>
    </lineage>
</organism>
<keyword evidence="3" id="KW-1185">Reference proteome</keyword>
<name>A0AAV8S289_ENSVE</name>
<feature type="compositionally biased region" description="Basic and acidic residues" evidence="1">
    <location>
        <begin position="38"/>
        <end position="47"/>
    </location>
</feature>
<dbReference type="AlphaFoldDB" id="A0AAV8S289"/>
<evidence type="ECO:0000313" key="3">
    <source>
        <dbReference type="Proteomes" id="UP001222027"/>
    </source>
</evidence>
<evidence type="ECO:0000256" key="1">
    <source>
        <dbReference type="SAM" id="MobiDB-lite"/>
    </source>
</evidence>
<proteinExistence type="predicted"/>
<dbReference type="EMBL" id="JAQQAF010000001">
    <property type="protein sequence ID" value="KAJ8513582.1"/>
    <property type="molecule type" value="Genomic_DNA"/>
</dbReference>
<feature type="region of interest" description="Disordered" evidence="1">
    <location>
        <begin position="38"/>
        <end position="69"/>
    </location>
</feature>
<evidence type="ECO:0000313" key="2">
    <source>
        <dbReference type="EMBL" id="KAJ8513582.1"/>
    </source>
</evidence>
<reference evidence="2 3" key="1">
    <citation type="submission" date="2022-12" db="EMBL/GenBank/DDBJ databases">
        <title>Chromosome-scale assembly of the Ensete ventricosum genome.</title>
        <authorList>
            <person name="Dussert Y."/>
            <person name="Stocks J."/>
            <person name="Wendawek A."/>
            <person name="Woldeyes F."/>
            <person name="Nichols R.A."/>
            <person name="Borrell J.S."/>
        </authorList>
    </citation>
    <scope>NUCLEOTIDE SEQUENCE [LARGE SCALE GENOMIC DNA]</scope>
    <source>
        <strain evidence="3">cv. Maze</strain>
        <tissue evidence="2">Seeds</tissue>
    </source>
</reference>
<gene>
    <name evidence="2" type="ORF">OPV22_004016</name>
</gene>
<sequence length="69" mass="7681">MDPGRGRIRGSHRRLVGVLSDKTRFLLLFTTVQHDAEVGSLKKKESLSKPARRNPSKERGNENPPSSLA</sequence>